<feature type="domain" description="HTH lysR-type" evidence="5">
    <location>
        <begin position="8"/>
        <end position="59"/>
    </location>
</feature>
<dbReference type="PROSITE" id="PS50931">
    <property type="entry name" value="HTH_LYSR"/>
    <property type="match status" value="1"/>
</dbReference>
<comment type="caution">
    <text evidence="6">The sequence shown here is derived from an EMBL/GenBank/DDBJ whole genome shotgun (WGS) entry which is preliminary data.</text>
</comment>
<evidence type="ECO:0000256" key="4">
    <source>
        <dbReference type="ARBA" id="ARBA00023163"/>
    </source>
</evidence>
<dbReference type="Pfam" id="PF00126">
    <property type="entry name" value="HTH_1"/>
    <property type="match status" value="1"/>
</dbReference>
<keyword evidence="4" id="KW-0804">Transcription</keyword>
<proteinExistence type="inferred from homology"/>
<dbReference type="Gene3D" id="1.10.10.10">
    <property type="entry name" value="Winged helix-like DNA-binding domain superfamily/Winged helix DNA-binding domain"/>
    <property type="match status" value="1"/>
</dbReference>
<dbReference type="EMBL" id="MDTQ01000001">
    <property type="protein sequence ID" value="ODC03932.1"/>
    <property type="molecule type" value="Genomic_DNA"/>
</dbReference>
<keyword evidence="7" id="KW-1185">Reference proteome</keyword>
<dbReference type="Gene3D" id="3.40.190.290">
    <property type="match status" value="1"/>
</dbReference>
<keyword evidence="3" id="KW-0238">DNA-binding</keyword>
<name>A0A1E2VAP8_9GAMM</name>
<dbReference type="PANTHER" id="PTHR30537:SF81">
    <property type="entry name" value="TRANSCRIPTIONAL REGULATOR-RELATED"/>
    <property type="match status" value="1"/>
</dbReference>
<dbReference type="SUPFAM" id="SSF53850">
    <property type="entry name" value="Periplasmic binding protein-like II"/>
    <property type="match status" value="1"/>
</dbReference>
<dbReference type="OrthoDB" id="9815676at2"/>
<evidence type="ECO:0000256" key="2">
    <source>
        <dbReference type="ARBA" id="ARBA00023015"/>
    </source>
</evidence>
<dbReference type="InterPro" id="IPR036390">
    <property type="entry name" value="WH_DNA-bd_sf"/>
</dbReference>
<dbReference type="PANTHER" id="PTHR30537">
    <property type="entry name" value="HTH-TYPE TRANSCRIPTIONAL REGULATOR"/>
    <property type="match status" value="1"/>
</dbReference>
<dbReference type="GO" id="GO:0003700">
    <property type="term" value="F:DNA-binding transcription factor activity"/>
    <property type="evidence" value="ECO:0007669"/>
    <property type="project" value="InterPro"/>
</dbReference>
<reference evidence="6 7" key="1">
    <citation type="submission" date="2016-08" db="EMBL/GenBank/DDBJ databases">
        <authorList>
            <person name="Seilhamer J.J."/>
        </authorList>
    </citation>
    <scope>NUCLEOTIDE SEQUENCE [LARGE SCALE GENOMIC DNA]</scope>
    <source>
        <strain evidence="6 7">PH27A</strain>
    </source>
</reference>
<dbReference type="GO" id="GO:0043565">
    <property type="term" value="F:sequence-specific DNA binding"/>
    <property type="evidence" value="ECO:0007669"/>
    <property type="project" value="TreeGrafter"/>
</dbReference>
<comment type="similarity">
    <text evidence="1">Belongs to the LysR transcriptional regulatory family.</text>
</comment>
<keyword evidence="2" id="KW-0805">Transcription regulation</keyword>
<accession>A0A1E2VAP8</accession>
<sequence length="296" mass="33339">MERFDAYQAFCQVMELGSFAGAARALDLSTAMVSKHVAALEKHLGVRLLTRTTRRLTPTDEGRLLYQQASALLNEWQQLETEVSARAGHLMGKLRISAPMDYGVASLMPSVAEFQQLHPQLKIQLMLEDRRVDLTAESVDLAVRIGLLQDSSLVARTLGESQLSVYASPEYLEREGRPETPADLRRHRCLHFTYTQEGQLWRFRDPSDGSELREHYVSALDCNNGRALCEAAAAGLGVVQQPDFMMSPYLESGRLVPILEEWMPPPLGIYLVYAHRHHLPARVQAFIEFLCARVHP</sequence>
<dbReference type="STRING" id="197479.BFW38_10665"/>
<dbReference type="GO" id="GO:0006351">
    <property type="term" value="P:DNA-templated transcription"/>
    <property type="evidence" value="ECO:0007669"/>
    <property type="project" value="TreeGrafter"/>
</dbReference>
<dbReference type="FunFam" id="1.10.10.10:FF:000001">
    <property type="entry name" value="LysR family transcriptional regulator"/>
    <property type="match status" value="1"/>
</dbReference>
<dbReference type="InterPro" id="IPR005119">
    <property type="entry name" value="LysR_subst-bd"/>
</dbReference>
<evidence type="ECO:0000313" key="7">
    <source>
        <dbReference type="Proteomes" id="UP000094291"/>
    </source>
</evidence>
<evidence type="ECO:0000256" key="3">
    <source>
        <dbReference type="ARBA" id="ARBA00023125"/>
    </source>
</evidence>
<evidence type="ECO:0000313" key="6">
    <source>
        <dbReference type="EMBL" id="ODC03932.1"/>
    </source>
</evidence>
<dbReference type="InterPro" id="IPR058163">
    <property type="entry name" value="LysR-type_TF_proteobact-type"/>
</dbReference>
<dbReference type="InterPro" id="IPR000847">
    <property type="entry name" value="LysR_HTH_N"/>
</dbReference>
<dbReference type="InterPro" id="IPR036388">
    <property type="entry name" value="WH-like_DNA-bd_sf"/>
</dbReference>
<evidence type="ECO:0000259" key="5">
    <source>
        <dbReference type="PROSITE" id="PS50931"/>
    </source>
</evidence>
<gene>
    <name evidence="6" type="ORF">BFW38_10665</name>
</gene>
<dbReference type="Proteomes" id="UP000094291">
    <property type="component" value="Unassembled WGS sequence"/>
</dbReference>
<dbReference type="FunFam" id="3.40.190.290:FF:000001">
    <property type="entry name" value="Transcriptional regulator, LysR family"/>
    <property type="match status" value="1"/>
</dbReference>
<dbReference type="SUPFAM" id="SSF46785">
    <property type="entry name" value="Winged helix' DNA-binding domain"/>
    <property type="match status" value="1"/>
</dbReference>
<dbReference type="CDD" id="cd08422">
    <property type="entry name" value="PBP2_CrgA_like"/>
    <property type="match status" value="1"/>
</dbReference>
<organism evidence="6 7">
    <name type="scientific">Terasakiispira papahanaumokuakeensis</name>
    <dbReference type="NCBI Taxonomy" id="197479"/>
    <lineage>
        <taxon>Bacteria</taxon>
        <taxon>Pseudomonadati</taxon>
        <taxon>Pseudomonadota</taxon>
        <taxon>Gammaproteobacteria</taxon>
        <taxon>Oceanospirillales</taxon>
        <taxon>Terasakiispira</taxon>
    </lineage>
</organism>
<evidence type="ECO:0000256" key="1">
    <source>
        <dbReference type="ARBA" id="ARBA00009437"/>
    </source>
</evidence>
<dbReference type="Pfam" id="PF03466">
    <property type="entry name" value="LysR_substrate"/>
    <property type="match status" value="1"/>
</dbReference>
<dbReference type="AlphaFoldDB" id="A0A1E2VAP8"/>
<protein>
    <recommendedName>
        <fullName evidence="5">HTH lysR-type domain-containing protein</fullName>
    </recommendedName>
</protein>